<reference evidence="1 2" key="1">
    <citation type="submission" date="2020-04" db="EMBL/GenBank/DDBJ databases">
        <title>MicrobeNet Type strains.</title>
        <authorList>
            <person name="Nicholson A.C."/>
        </authorList>
    </citation>
    <scope>NUCLEOTIDE SEQUENCE [LARGE SCALE GENOMIC DNA]</scope>
    <source>
        <strain evidence="1 2">ATCC BAA-277</strain>
    </source>
</reference>
<evidence type="ECO:0000313" key="2">
    <source>
        <dbReference type="Proteomes" id="UP000579250"/>
    </source>
</evidence>
<evidence type="ECO:0000313" key="1">
    <source>
        <dbReference type="EMBL" id="NKZ02394.1"/>
    </source>
</evidence>
<protein>
    <submittedName>
        <fullName evidence="1">Uncharacterized protein</fullName>
    </submittedName>
</protein>
<accession>A0A846YUW1</accession>
<organism evidence="1 2">
    <name type="scientific">Actinomadura latina</name>
    <dbReference type="NCBI Taxonomy" id="163603"/>
    <lineage>
        <taxon>Bacteria</taxon>
        <taxon>Bacillati</taxon>
        <taxon>Actinomycetota</taxon>
        <taxon>Actinomycetes</taxon>
        <taxon>Streptosporangiales</taxon>
        <taxon>Thermomonosporaceae</taxon>
        <taxon>Actinomadura</taxon>
    </lineage>
</organism>
<sequence>MIKGLGAAALAATLVPYDWVSSRRAARADPAPTSEWTDPHCGGGGIGPYTPANSNWWDGDPDICFGGWRLGSEPCNADNRHFDGYWEYIHAGIWECVWAQRTPRSCAGRNSWRWSAPDGNTFRCSDAWTHICWVDNEYAGLTIAVCSVGMLSKAEHP</sequence>
<dbReference type="AlphaFoldDB" id="A0A846YUW1"/>
<dbReference type="RefSeq" id="WP_067634203.1">
    <property type="nucleotide sequence ID" value="NZ_JAAXPI010000001.1"/>
</dbReference>
<dbReference type="Proteomes" id="UP000579250">
    <property type="component" value="Unassembled WGS sequence"/>
</dbReference>
<name>A0A846YUW1_9ACTN</name>
<proteinExistence type="predicted"/>
<gene>
    <name evidence="1" type="ORF">HGB48_01260</name>
</gene>
<keyword evidence="2" id="KW-1185">Reference proteome</keyword>
<comment type="caution">
    <text evidence="1">The sequence shown here is derived from an EMBL/GenBank/DDBJ whole genome shotgun (WGS) entry which is preliminary data.</text>
</comment>
<dbReference type="EMBL" id="JAAXPI010000001">
    <property type="protein sequence ID" value="NKZ02394.1"/>
    <property type="molecule type" value="Genomic_DNA"/>
</dbReference>